<sequence>MQFWARPAKSPEAVVLLCELEAKLTSLVVGLDAVILGSTRLQKHILACIRCTKLDLWERPLLIIKQLEEHELMEFVRIALGRDAMMKLDKIMKDKDISLKTKKRNVEALVFPVVTYGCENWTLRKDERKRIEHWEETPMMKLDKIMKDKDISLKTKKRNVEALVFPVLTYGCEN</sequence>
<evidence type="ECO:0000313" key="1">
    <source>
        <dbReference type="EMBL" id="UYV79298.1"/>
    </source>
</evidence>
<evidence type="ECO:0008006" key="3">
    <source>
        <dbReference type="Google" id="ProtNLM"/>
    </source>
</evidence>
<proteinExistence type="predicted"/>
<name>A0ABY6LE11_9ARAC</name>
<keyword evidence="2" id="KW-1185">Reference proteome</keyword>
<dbReference type="Proteomes" id="UP001235939">
    <property type="component" value="Chromosome 17"/>
</dbReference>
<protein>
    <recommendedName>
        <fullName evidence="3">Reverse transcriptase domain-containing protein</fullName>
    </recommendedName>
</protein>
<reference evidence="1 2" key="1">
    <citation type="submission" date="2022-01" db="EMBL/GenBank/DDBJ databases">
        <title>A chromosomal length assembly of Cordylochernes scorpioides.</title>
        <authorList>
            <person name="Zeh D."/>
            <person name="Zeh J."/>
        </authorList>
    </citation>
    <scope>NUCLEOTIDE SEQUENCE [LARGE SCALE GENOMIC DNA]</scope>
    <source>
        <strain evidence="1">IN4F17</strain>
        <tissue evidence="1">Whole Body</tissue>
    </source>
</reference>
<dbReference type="PANTHER" id="PTHR47027:SF8">
    <property type="entry name" value="RIBONUCLEASE H"/>
    <property type="match status" value="1"/>
</dbReference>
<dbReference type="PANTHER" id="PTHR47027">
    <property type="entry name" value="REVERSE TRANSCRIPTASE DOMAIN-CONTAINING PROTEIN"/>
    <property type="match status" value="1"/>
</dbReference>
<organism evidence="1 2">
    <name type="scientific">Cordylochernes scorpioides</name>
    <dbReference type="NCBI Taxonomy" id="51811"/>
    <lineage>
        <taxon>Eukaryota</taxon>
        <taxon>Metazoa</taxon>
        <taxon>Ecdysozoa</taxon>
        <taxon>Arthropoda</taxon>
        <taxon>Chelicerata</taxon>
        <taxon>Arachnida</taxon>
        <taxon>Pseudoscorpiones</taxon>
        <taxon>Cheliferoidea</taxon>
        <taxon>Chernetidae</taxon>
        <taxon>Cordylochernes</taxon>
    </lineage>
</organism>
<evidence type="ECO:0000313" key="2">
    <source>
        <dbReference type="Proteomes" id="UP001235939"/>
    </source>
</evidence>
<dbReference type="EMBL" id="CP092879">
    <property type="protein sequence ID" value="UYV79298.1"/>
    <property type="molecule type" value="Genomic_DNA"/>
</dbReference>
<accession>A0ABY6LE11</accession>
<gene>
    <name evidence="1" type="ORF">LAZ67_17001986</name>
</gene>